<dbReference type="OrthoDB" id="9816569at2"/>
<feature type="chain" id="PRO_5017588433" evidence="4">
    <location>
        <begin position="26"/>
        <end position="382"/>
    </location>
</feature>
<feature type="domain" description="Multidrug resistance protein MdtA-like alpha-helical hairpin" evidence="5">
    <location>
        <begin position="106"/>
        <end position="176"/>
    </location>
</feature>
<dbReference type="InterPro" id="IPR058627">
    <property type="entry name" value="MdtA-like_C"/>
</dbReference>
<keyword evidence="4" id="KW-0732">Signal</keyword>
<dbReference type="PANTHER" id="PTHR30158">
    <property type="entry name" value="ACRA/E-RELATED COMPONENT OF DRUG EFFLUX TRANSPORTER"/>
    <property type="match status" value="1"/>
</dbReference>
<reference evidence="9 10" key="1">
    <citation type="submission" date="2018-07" db="EMBL/GenBank/DDBJ databases">
        <title>Genomic Encyclopedia of Type Strains, Phase III (KMG-III): the genomes of soil and plant-associated and newly described type strains.</title>
        <authorList>
            <person name="Whitman W."/>
        </authorList>
    </citation>
    <scope>NUCLEOTIDE SEQUENCE [LARGE SCALE GENOMIC DNA]</scope>
    <source>
        <strain evidence="9 10">CECT 8488</strain>
    </source>
</reference>
<evidence type="ECO:0000259" key="8">
    <source>
        <dbReference type="Pfam" id="PF25967"/>
    </source>
</evidence>
<feature type="domain" description="Multidrug resistance protein MdtA-like beta-barrel" evidence="7">
    <location>
        <begin position="239"/>
        <end position="295"/>
    </location>
</feature>
<evidence type="ECO:0000256" key="2">
    <source>
        <dbReference type="ARBA" id="ARBA00009477"/>
    </source>
</evidence>
<keyword evidence="10" id="KW-1185">Reference proteome</keyword>
<name>A0A3D9HFL5_9PROT</name>
<dbReference type="GO" id="GO:0046677">
    <property type="term" value="P:response to antibiotic"/>
    <property type="evidence" value="ECO:0007669"/>
    <property type="project" value="TreeGrafter"/>
</dbReference>
<evidence type="ECO:0000259" key="6">
    <source>
        <dbReference type="Pfam" id="PF25917"/>
    </source>
</evidence>
<dbReference type="SUPFAM" id="SSF111369">
    <property type="entry name" value="HlyD-like secretion proteins"/>
    <property type="match status" value="1"/>
</dbReference>
<organism evidence="9 10">
    <name type="scientific">Aestuariispira insulae</name>
    <dbReference type="NCBI Taxonomy" id="1461337"/>
    <lineage>
        <taxon>Bacteria</taxon>
        <taxon>Pseudomonadati</taxon>
        <taxon>Pseudomonadota</taxon>
        <taxon>Alphaproteobacteria</taxon>
        <taxon>Rhodospirillales</taxon>
        <taxon>Kiloniellaceae</taxon>
        <taxon>Aestuariispira</taxon>
    </lineage>
</organism>
<evidence type="ECO:0000256" key="4">
    <source>
        <dbReference type="SAM" id="SignalP"/>
    </source>
</evidence>
<dbReference type="Pfam" id="PF25944">
    <property type="entry name" value="Beta-barrel_RND"/>
    <property type="match status" value="1"/>
</dbReference>
<keyword evidence="3" id="KW-0175">Coiled coil</keyword>
<dbReference type="InterPro" id="IPR006143">
    <property type="entry name" value="RND_pump_MFP"/>
</dbReference>
<feature type="signal peptide" evidence="4">
    <location>
        <begin position="1"/>
        <end position="25"/>
    </location>
</feature>
<evidence type="ECO:0000256" key="3">
    <source>
        <dbReference type="SAM" id="Coils"/>
    </source>
</evidence>
<dbReference type="Pfam" id="PF25876">
    <property type="entry name" value="HH_MFP_RND"/>
    <property type="match status" value="1"/>
</dbReference>
<dbReference type="Gene3D" id="1.10.287.470">
    <property type="entry name" value="Helix hairpin bin"/>
    <property type="match status" value="1"/>
</dbReference>
<dbReference type="RefSeq" id="WP_115937670.1">
    <property type="nucleotide sequence ID" value="NZ_QRDW01000008.1"/>
</dbReference>
<sequence length="382" mass="41747">MKNILKRPSKLLALAALAGLGLLTACDDSANSQSPGPQPPAVTVAKPVVKKIMERDDFTGRFEAVDDVNVRARVTGYLEKIHFTEGSLVQEGDLLVTIDQRPYQTQLNEALANLDVAQTQFDLAEQELERAQTLIKRGNISQATLDERNQQFASAKAQIEGAKAAVNRARLDLEFTEVRAPISGRIGQKGISIGNLVNANETILANIVSQSPIHFYFDVDERSYLAYARMARNGGGANRQTVTVTLTDEREGDLTGYLDFVDNRVDEATGTVRIRAVFDNADMILQPGLFGRISIPGSPLYQGILIPDEAIGSDQDRRIVYLVGNDNAVSPQIVRPGPRIDGYRVIREGLTGTEIIVVNGLMRVRPGVTVTPQMTELPPVKQ</sequence>
<evidence type="ECO:0000256" key="1">
    <source>
        <dbReference type="ARBA" id="ARBA00004196"/>
    </source>
</evidence>
<dbReference type="NCBIfam" id="TIGR01730">
    <property type="entry name" value="RND_mfp"/>
    <property type="match status" value="1"/>
</dbReference>
<protein>
    <submittedName>
        <fullName evidence="9">RND family efflux transporter MFP subunit</fullName>
    </submittedName>
</protein>
<dbReference type="Pfam" id="PF25917">
    <property type="entry name" value="BSH_RND"/>
    <property type="match status" value="1"/>
</dbReference>
<dbReference type="InterPro" id="IPR058626">
    <property type="entry name" value="MdtA-like_b-barrel"/>
</dbReference>
<dbReference type="GO" id="GO:0030313">
    <property type="term" value="C:cell envelope"/>
    <property type="evidence" value="ECO:0007669"/>
    <property type="project" value="UniProtKB-SubCell"/>
</dbReference>
<comment type="similarity">
    <text evidence="2">Belongs to the membrane fusion protein (MFP) (TC 8.A.1) family.</text>
</comment>
<evidence type="ECO:0000313" key="10">
    <source>
        <dbReference type="Proteomes" id="UP000256845"/>
    </source>
</evidence>
<dbReference type="InterPro" id="IPR058624">
    <property type="entry name" value="MdtA-like_HH"/>
</dbReference>
<dbReference type="GO" id="GO:0005886">
    <property type="term" value="C:plasma membrane"/>
    <property type="evidence" value="ECO:0007669"/>
    <property type="project" value="TreeGrafter"/>
</dbReference>
<feature type="coiled-coil region" evidence="3">
    <location>
        <begin position="107"/>
        <end position="165"/>
    </location>
</feature>
<evidence type="ECO:0000259" key="5">
    <source>
        <dbReference type="Pfam" id="PF25876"/>
    </source>
</evidence>
<feature type="domain" description="Multidrug resistance protein MdtA-like C-terminal permuted SH3" evidence="8">
    <location>
        <begin position="304"/>
        <end position="362"/>
    </location>
</feature>
<dbReference type="InterPro" id="IPR058625">
    <property type="entry name" value="MdtA-like_BSH"/>
</dbReference>
<dbReference type="GO" id="GO:0015562">
    <property type="term" value="F:efflux transmembrane transporter activity"/>
    <property type="evidence" value="ECO:0007669"/>
    <property type="project" value="InterPro"/>
</dbReference>
<dbReference type="Pfam" id="PF25967">
    <property type="entry name" value="RND-MFP_C"/>
    <property type="match status" value="1"/>
</dbReference>
<comment type="subcellular location">
    <subcellularLocation>
        <location evidence="1">Cell envelope</location>
    </subcellularLocation>
</comment>
<gene>
    <name evidence="9" type="ORF">DFP90_10859</name>
</gene>
<proteinExistence type="inferred from homology"/>
<dbReference type="Gene3D" id="2.40.420.20">
    <property type="match status" value="1"/>
</dbReference>
<dbReference type="EMBL" id="QRDW01000008">
    <property type="protein sequence ID" value="RED48041.1"/>
    <property type="molecule type" value="Genomic_DNA"/>
</dbReference>
<dbReference type="Gene3D" id="2.40.30.170">
    <property type="match status" value="1"/>
</dbReference>
<dbReference type="Proteomes" id="UP000256845">
    <property type="component" value="Unassembled WGS sequence"/>
</dbReference>
<accession>A0A3D9HFL5</accession>
<dbReference type="AlphaFoldDB" id="A0A3D9HFL5"/>
<comment type="caution">
    <text evidence="9">The sequence shown here is derived from an EMBL/GenBank/DDBJ whole genome shotgun (WGS) entry which is preliminary data.</text>
</comment>
<feature type="domain" description="Multidrug resistance protein MdtA-like barrel-sandwich hybrid" evidence="6">
    <location>
        <begin position="68"/>
        <end position="203"/>
    </location>
</feature>
<evidence type="ECO:0000313" key="9">
    <source>
        <dbReference type="EMBL" id="RED48041.1"/>
    </source>
</evidence>
<dbReference type="PROSITE" id="PS51257">
    <property type="entry name" value="PROKAR_LIPOPROTEIN"/>
    <property type="match status" value="1"/>
</dbReference>
<dbReference type="Gene3D" id="2.40.50.100">
    <property type="match status" value="1"/>
</dbReference>
<evidence type="ECO:0000259" key="7">
    <source>
        <dbReference type="Pfam" id="PF25944"/>
    </source>
</evidence>
<dbReference type="PANTHER" id="PTHR30158:SF10">
    <property type="entry name" value="CATION EFFLUX PUMP"/>
    <property type="match status" value="1"/>
</dbReference>